<dbReference type="Gene3D" id="3.50.50.60">
    <property type="entry name" value="FAD/NAD(P)-binding domain"/>
    <property type="match status" value="1"/>
</dbReference>
<dbReference type="GO" id="GO:0004497">
    <property type="term" value="F:monooxygenase activity"/>
    <property type="evidence" value="ECO:0007669"/>
    <property type="project" value="InterPro"/>
</dbReference>
<feature type="region of interest" description="Disordered" evidence="1">
    <location>
        <begin position="426"/>
        <end position="457"/>
    </location>
</feature>
<organism evidence="2 3">
    <name type="scientific">Pseudomonas helleri</name>
    <dbReference type="NCBI Taxonomy" id="1608996"/>
    <lineage>
        <taxon>Bacteria</taxon>
        <taxon>Pseudomonadati</taxon>
        <taxon>Pseudomonadota</taxon>
        <taxon>Gammaproteobacteria</taxon>
        <taxon>Pseudomonadales</taxon>
        <taxon>Pseudomonadaceae</taxon>
        <taxon>Pseudomonas</taxon>
    </lineage>
</organism>
<proteinExistence type="predicted"/>
<sequence length="457" mass="50315">MSAIVVLGAGPAGAAVAMGLRRLGYPVTLVSEWRRFAALEGISQRVLEALRAAGLQRAVADAVLPSQRQVAWNGQQHAQNIEWLLDRPCFDRGLREDLRLAGVDVIESRVLAVASSTTGHSISLEGREPLQADFLVEARGRQAPAVGKGLRGPETVSLLNRWQATPGHTASAVESLAQGWAWMARRADGQCYWQWTVDVASAELPGKAQLLEYCQQQRMASPLARAFFAESGQHDVQLHARSSTAILNPQVCGENWIRVGDAAMAVDPLSGNGIFQSLSSALQAPAVINTLLRKPERAALAQRFHQQRVEQLFMRFARIGRDFYAEEQRWAQQPFWTARRHWPDSQIAHAEADFAALRIERAPVLRDGFVDEAEVVISPDQPLGIWHVQGVEVAPVLRRLWAEPAQNVLAGLTQEQTRALKSWLVSQGYQPEGEGTERTRTQEHRTSAPSPSGRGLG</sequence>
<name>A0A6L5HLD4_9PSED</name>
<evidence type="ECO:0000313" key="2">
    <source>
        <dbReference type="EMBL" id="MQU04202.1"/>
    </source>
</evidence>
<dbReference type="Pfam" id="PF04820">
    <property type="entry name" value="Trp_halogenase"/>
    <property type="match status" value="1"/>
</dbReference>
<dbReference type="EMBL" id="WIVU01000001">
    <property type="protein sequence ID" value="MQU04202.1"/>
    <property type="molecule type" value="Genomic_DNA"/>
</dbReference>
<evidence type="ECO:0000256" key="1">
    <source>
        <dbReference type="SAM" id="MobiDB-lite"/>
    </source>
</evidence>
<reference evidence="2 3" key="1">
    <citation type="submission" date="2019-10" db="EMBL/GenBank/DDBJ databases">
        <title>Evaluation of single-gene subtyping targets for Pseudomonas.</title>
        <authorList>
            <person name="Reichler S.J."/>
            <person name="Orsi R.H."/>
            <person name="Wiedmann M."/>
            <person name="Martin N.H."/>
            <person name="Murphy S.I."/>
        </authorList>
    </citation>
    <scope>NUCLEOTIDE SEQUENCE [LARGE SCALE GENOMIC DNA]</scope>
    <source>
        <strain evidence="2 3">FSL R10-1637</strain>
    </source>
</reference>
<protein>
    <submittedName>
        <fullName evidence="2">FAD-dependent oxidoreductase</fullName>
    </submittedName>
</protein>
<comment type="caution">
    <text evidence="2">The sequence shown here is derived from an EMBL/GenBank/DDBJ whole genome shotgun (WGS) entry which is preliminary data.</text>
</comment>
<dbReference type="PANTHER" id="PTHR43747">
    <property type="entry name" value="FAD-BINDING PROTEIN"/>
    <property type="match status" value="1"/>
</dbReference>
<dbReference type="InterPro" id="IPR036188">
    <property type="entry name" value="FAD/NAD-bd_sf"/>
</dbReference>
<evidence type="ECO:0000313" key="3">
    <source>
        <dbReference type="Proteomes" id="UP000478064"/>
    </source>
</evidence>
<dbReference type="InterPro" id="IPR050816">
    <property type="entry name" value="Flavin-dep_Halogenase_NPB"/>
</dbReference>
<dbReference type="Proteomes" id="UP000478064">
    <property type="component" value="Unassembled WGS sequence"/>
</dbReference>
<dbReference type="PANTHER" id="PTHR43747:SF1">
    <property type="entry name" value="SLR1998 PROTEIN"/>
    <property type="match status" value="1"/>
</dbReference>
<dbReference type="PRINTS" id="PR00420">
    <property type="entry name" value="RNGMNOXGNASE"/>
</dbReference>
<dbReference type="RefSeq" id="WP_153372071.1">
    <property type="nucleotide sequence ID" value="NZ_WIVU01000001.1"/>
</dbReference>
<dbReference type="InterPro" id="IPR006905">
    <property type="entry name" value="Flavin_halogenase"/>
</dbReference>
<dbReference type="SUPFAM" id="SSF51905">
    <property type="entry name" value="FAD/NAD(P)-binding domain"/>
    <property type="match status" value="1"/>
</dbReference>
<accession>A0A6L5HLD4</accession>
<gene>
    <name evidence="2" type="ORF">GHO27_00730</name>
</gene>
<dbReference type="AlphaFoldDB" id="A0A6L5HLD4"/>
<dbReference type="Gene3D" id="3.30.9.100">
    <property type="match status" value="1"/>
</dbReference>
<feature type="compositionally biased region" description="Basic and acidic residues" evidence="1">
    <location>
        <begin position="435"/>
        <end position="446"/>
    </location>
</feature>